<dbReference type="EMBL" id="ABTR02000001">
    <property type="protein sequence ID" value="EFC92226.1"/>
    <property type="molecule type" value="Genomic_DNA"/>
</dbReference>
<dbReference type="SUPFAM" id="SSF89919">
    <property type="entry name" value="Ribosome-binding factor A, RbfA"/>
    <property type="match status" value="1"/>
</dbReference>
<keyword evidence="4" id="KW-1185">Reference proteome</keyword>
<dbReference type="InterPro" id="IPR015946">
    <property type="entry name" value="KH_dom-like_a/b"/>
</dbReference>
<name>D2Z3W5_9BACT</name>
<dbReference type="Proteomes" id="UP000006427">
    <property type="component" value="Unassembled WGS sequence"/>
</dbReference>
<dbReference type="GO" id="GO:0030490">
    <property type="term" value="P:maturation of SSU-rRNA"/>
    <property type="evidence" value="ECO:0007669"/>
    <property type="project" value="UniProtKB-UniRule"/>
</dbReference>
<dbReference type="PANTHER" id="PTHR33515">
    <property type="entry name" value="RIBOSOME-BINDING FACTOR A, CHLOROPLASTIC-RELATED"/>
    <property type="match status" value="1"/>
</dbReference>
<dbReference type="eggNOG" id="COG0858">
    <property type="taxonomic scope" value="Bacteria"/>
</dbReference>
<dbReference type="InterPro" id="IPR020053">
    <property type="entry name" value="Ribosome-bd_factorA_CS"/>
</dbReference>
<dbReference type="GO" id="GO:0005829">
    <property type="term" value="C:cytosol"/>
    <property type="evidence" value="ECO:0007669"/>
    <property type="project" value="TreeGrafter"/>
</dbReference>
<reference evidence="3 4" key="1">
    <citation type="journal article" date="2010" name="Stand. Genomic Sci.">
        <title>Permanent draft genome sequence of Dethiosulfovibrio peptidovorans type strain (SEBR 4207).</title>
        <authorList>
            <person name="Labutti K."/>
            <person name="Mayilraj S."/>
            <person name="Clum A."/>
            <person name="Lucas S."/>
            <person name="Glavina Del Rio T."/>
            <person name="Nolan M."/>
            <person name="Tice H."/>
            <person name="Cheng J.F."/>
            <person name="Pitluck S."/>
            <person name="Liolios K."/>
            <person name="Ivanova N."/>
            <person name="Mavromatis K."/>
            <person name="Mikhailova N."/>
            <person name="Pati A."/>
            <person name="Goodwin L."/>
            <person name="Chen A."/>
            <person name="Palaniappan K."/>
            <person name="Land M."/>
            <person name="Hauser L."/>
            <person name="Chang Y.J."/>
            <person name="Jeffries C.D."/>
            <person name="Rohde M."/>
            <person name="Spring S."/>
            <person name="Goker M."/>
            <person name="Woyke T."/>
            <person name="Bristow J."/>
            <person name="Eisen J.A."/>
            <person name="Markowitz V."/>
            <person name="Hugenholtz P."/>
            <person name="Kyrpides N.C."/>
            <person name="Klenk H.P."/>
            <person name="Lapidus A."/>
        </authorList>
    </citation>
    <scope>NUCLEOTIDE SEQUENCE [LARGE SCALE GENOMIC DNA]</scope>
    <source>
        <strain evidence="3 4">DSM 11002</strain>
    </source>
</reference>
<dbReference type="PaxDb" id="469381-Dpep_2204"/>
<evidence type="ECO:0000256" key="2">
    <source>
        <dbReference type="HAMAP-Rule" id="MF_00003"/>
    </source>
</evidence>
<dbReference type="GO" id="GO:0043024">
    <property type="term" value="F:ribosomal small subunit binding"/>
    <property type="evidence" value="ECO:0007669"/>
    <property type="project" value="TreeGrafter"/>
</dbReference>
<dbReference type="InterPro" id="IPR000238">
    <property type="entry name" value="RbfA"/>
</dbReference>
<dbReference type="HAMAP" id="MF_00003">
    <property type="entry name" value="RbfA"/>
    <property type="match status" value="1"/>
</dbReference>
<comment type="subunit">
    <text evidence="2">Monomer. Binds 30S ribosomal subunits, but not 50S ribosomal subunits or 70S ribosomes.</text>
</comment>
<proteinExistence type="inferred from homology"/>
<dbReference type="AlphaFoldDB" id="D2Z3W5"/>
<dbReference type="Pfam" id="PF02033">
    <property type="entry name" value="RBFA"/>
    <property type="match status" value="1"/>
</dbReference>
<dbReference type="PROSITE" id="PS01319">
    <property type="entry name" value="RBFA"/>
    <property type="match status" value="1"/>
</dbReference>
<comment type="caution">
    <text evidence="3">The sequence shown here is derived from an EMBL/GenBank/DDBJ whole genome shotgun (WGS) entry which is preliminary data.</text>
</comment>
<keyword evidence="1 2" id="KW-0690">Ribosome biogenesis</keyword>
<comment type="function">
    <text evidence="2">One of several proteins that assist in the late maturation steps of the functional core of the 30S ribosomal subunit. Associates with free 30S ribosomal subunits (but not with 30S subunits that are part of 70S ribosomes or polysomes). Required for efficient processing of 16S rRNA. May interact with the 5'-terminal helix region of 16S rRNA.</text>
</comment>
<accession>D2Z3W5</accession>
<dbReference type="STRING" id="469381.Dpep_2204"/>
<evidence type="ECO:0000313" key="3">
    <source>
        <dbReference type="EMBL" id="EFC92226.1"/>
    </source>
</evidence>
<comment type="similarity">
    <text evidence="2">Belongs to the RbfA family.</text>
</comment>
<dbReference type="PANTHER" id="PTHR33515:SF1">
    <property type="entry name" value="RIBOSOME-BINDING FACTOR A, CHLOROPLASTIC-RELATED"/>
    <property type="match status" value="1"/>
</dbReference>
<gene>
    <name evidence="2" type="primary">rbfA</name>
    <name evidence="3" type="ORF">Dpep_2204</name>
</gene>
<evidence type="ECO:0000256" key="1">
    <source>
        <dbReference type="ARBA" id="ARBA00022517"/>
    </source>
</evidence>
<protein>
    <recommendedName>
        <fullName evidence="2">Ribosome-binding factor A</fullName>
    </recommendedName>
</protein>
<comment type="subcellular location">
    <subcellularLocation>
        <location evidence="2">Cytoplasm</location>
    </subcellularLocation>
</comment>
<keyword evidence="2" id="KW-0963">Cytoplasm</keyword>
<dbReference type="NCBIfam" id="TIGR00082">
    <property type="entry name" value="rbfA"/>
    <property type="match status" value="1"/>
</dbReference>
<evidence type="ECO:0000313" key="4">
    <source>
        <dbReference type="Proteomes" id="UP000006427"/>
    </source>
</evidence>
<dbReference type="Gene3D" id="3.30.300.20">
    <property type="match status" value="1"/>
</dbReference>
<dbReference type="InterPro" id="IPR023799">
    <property type="entry name" value="RbfA_dom_sf"/>
</dbReference>
<sequence>MDLRRILLRLSSISEVIPMAGFRIERVNKELQREISRLLEFSVKDENAKRAVVTGVDCAKDLKSAKVYFTTISPEDRRSVSESLKKVRTFLRSSLAQTLRIRTVPELRFIYDTSGEYGRSIDRLLDMVVTHEENTDYVEGDDGERE</sequence>
<organism evidence="3 4">
    <name type="scientific">Dethiosulfovibrio peptidovorans DSM 11002</name>
    <dbReference type="NCBI Taxonomy" id="469381"/>
    <lineage>
        <taxon>Bacteria</taxon>
        <taxon>Thermotogati</taxon>
        <taxon>Synergistota</taxon>
        <taxon>Synergistia</taxon>
        <taxon>Synergistales</taxon>
        <taxon>Dethiosulfovibrionaceae</taxon>
        <taxon>Dethiosulfovibrio</taxon>
    </lineage>
</organism>